<reference evidence="1" key="1">
    <citation type="journal article" date="2014" name="Front. Microbiol.">
        <title>High frequency of phylogenetically diverse reductive dehalogenase-homologous genes in deep subseafloor sedimentary metagenomes.</title>
        <authorList>
            <person name="Kawai M."/>
            <person name="Futagami T."/>
            <person name="Toyoda A."/>
            <person name="Takaki Y."/>
            <person name="Nishi S."/>
            <person name="Hori S."/>
            <person name="Arai W."/>
            <person name="Tsubouchi T."/>
            <person name="Morono Y."/>
            <person name="Uchiyama I."/>
            <person name="Ito T."/>
            <person name="Fujiyama A."/>
            <person name="Inagaki F."/>
            <person name="Takami H."/>
        </authorList>
    </citation>
    <scope>NUCLEOTIDE SEQUENCE</scope>
    <source>
        <strain evidence="1">Expedition CK06-06</strain>
    </source>
</reference>
<proteinExistence type="predicted"/>
<evidence type="ECO:0000313" key="1">
    <source>
        <dbReference type="EMBL" id="GAI23821.1"/>
    </source>
</evidence>
<dbReference type="AlphaFoldDB" id="X1N0N0"/>
<dbReference type="EMBL" id="BARV01021449">
    <property type="protein sequence ID" value="GAI23821.1"/>
    <property type="molecule type" value="Genomic_DNA"/>
</dbReference>
<sequence>DKDTNFILALTTGNKEDANLAGLLSNKIRILDIAIQADQNLDLWLMFWRKDTFNNIDLDVDAFIGMVQLDLATFGKQVGGAGQYYMSIEDVNLDYEDEDESNELHVSLYNADAAAKNAGATGEISVFVKYELRG</sequence>
<comment type="caution">
    <text evidence="1">The sequence shown here is derived from an EMBL/GenBank/DDBJ whole genome shotgun (WGS) entry which is preliminary data.</text>
</comment>
<organism evidence="1">
    <name type="scientific">marine sediment metagenome</name>
    <dbReference type="NCBI Taxonomy" id="412755"/>
    <lineage>
        <taxon>unclassified sequences</taxon>
        <taxon>metagenomes</taxon>
        <taxon>ecological metagenomes</taxon>
    </lineage>
</organism>
<gene>
    <name evidence="1" type="ORF">S06H3_35543</name>
</gene>
<accession>X1N0N0</accession>
<feature type="non-terminal residue" evidence="1">
    <location>
        <position position="1"/>
    </location>
</feature>
<protein>
    <submittedName>
        <fullName evidence="1">Uncharacterized protein</fullName>
    </submittedName>
</protein>
<name>X1N0N0_9ZZZZ</name>